<sequence length="71" mass="7633">MGIDDIVNKGKELFEENKDKIDAALHSEQAEDISDKVLDGAADFAKKVAPDSADAKIDEFRNQADGAVGNQ</sequence>
<name>A0A4P6EDM9_9MICO</name>
<gene>
    <name evidence="1" type="ORF">ET475_09750</name>
</gene>
<evidence type="ECO:0008006" key="3">
    <source>
        <dbReference type="Google" id="ProtNLM"/>
    </source>
</evidence>
<evidence type="ECO:0000313" key="2">
    <source>
        <dbReference type="Proteomes" id="UP000293995"/>
    </source>
</evidence>
<dbReference type="AlphaFoldDB" id="A0A4P6EDM9"/>
<dbReference type="KEGG" id="mprt:ET475_09750"/>
<dbReference type="OrthoDB" id="3267972at2"/>
<accession>A0A4P6EDM9</accession>
<organism evidence="1 2">
    <name type="scientific">Microbacterium protaetiae</name>
    <dbReference type="NCBI Taxonomy" id="2509458"/>
    <lineage>
        <taxon>Bacteria</taxon>
        <taxon>Bacillati</taxon>
        <taxon>Actinomycetota</taxon>
        <taxon>Actinomycetes</taxon>
        <taxon>Micrococcales</taxon>
        <taxon>Microbacteriaceae</taxon>
        <taxon>Microbacterium</taxon>
    </lineage>
</organism>
<evidence type="ECO:0000313" key="1">
    <source>
        <dbReference type="EMBL" id="QAY60244.1"/>
    </source>
</evidence>
<keyword evidence="2" id="KW-1185">Reference proteome</keyword>
<protein>
    <recommendedName>
        <fullName evidence="3">Antitoxin</fullName>
    </recommendedName>
</protein>
<dbReference type="RefSeq" id="WP_129389248.1">
    <property type="nucleotide sequence ID" value="NZ_CP035494.1"/>
</dbReference>
<proteinExistence type="predicted"/>
<reference evidence="1 2" key="1">
    <citation type="submission" date="2019-01" db="EMBL/GenBank/DDBJ databases">
        <title>Genome sequencing of strain DFW100M-13.</title>
        <authorList>
            <person name="Heo J."/>
            <person name="Kim S.-J."/>
            <person name="Kim J.-S."/>
            <person name="Hong S.-B."/>
            <person name="Kwon S.-W."/>
        </authorList>
    </citation>
    <scope>NUCLEOTIDE SEQUENCE [LARGE SCALE GENOMIC DNA]</scope>
    <source>
        <strain evidence="1 2">DFW100M-13</strain>
    </source>
</reference>
<dbReference type="EMBL" id="CP035494">
    <property type="protein sequence ID" value="QAY60244.1"/>
    <property type="molecule type" value="Genomic_DNA"/>
</dbReference>
<dbReference type="Proteomes" id="UP000293995">
    <property type="component" value="Chromosome"/>
</dbReference>